<dbReference type="PANTHER" id="PTHR45632">
    <property type="entry name" value="LD33804P"/>
    <property type="match status" value="1"/>
</dbReference>
<evidence type="ECO:0000259" key="3">
    <source>
        <dbReference type="PROSITE" id="PS50097"/>
    </source>
</evidence>
<dbReference type="InterPro" id="IPR000210">
    <property type="entry name" value="BTB/POZ_dom"/>
</dbReference>
<feature type="domain" description="BTB" evidence="3">
    <location>
        <begin position="46"/>
        <end position="113"/>
    </location>
</feature>
<dbReference type="Gene3D" id="3.30.710.10">
    <property type="entry name" value="Potassium Channel Kv1.1, Chain A"/>
    <property type="match status" value="1"/>
</dbReference>
<dbReference type="GO" id="GO:1990756">
    <property type="term" value="F:ubiquitin-like ligase-substrate adaptor activity"/>
    <property type="evidence" value="ECO:0000318"/>
    <property type="project" value="GO_Central"/>
</dbReference>
<dbReference type="AlphaFoldDB" id="W5MA14"/>
<dbReference type="GO" id="GO:0031463">
    <property type="term" value="C:Cul3-RING ubiquitin ligase complex"/>
    <property type="evidence" value="ECO:0000318"/>
    <property type="project" value="GO_Central"/>
</dbReference>
<dbReference type="SUPFAM" id="SSF117281">
    <property type="entry name" value="Kelch motif"/>
    <property type="match status" value="1"/>
</dbReference>
<dbReference type="Pfam" id="PF07707">
    <property type="entry name" value="BACK"/>
    <property type="match status" value="1"/>
</dbReference>
<protein>
    <submittedName>
        <fullName evidence="4">Kelch-like protein 23</fullName>
    </submittedName>
</protein>
<evidence type="ECO:0000256" key="2">
    <source>
        <dbReference type="ARBA" id="ARBA00022737"/>
    </source>
</evidence>
<keyword evidence="5" id="KW-1185">Reference proteome</keyword>
<dbReference type="HOGENOM" id="CLU_004253_14_3_1"/>
<dbReference type="InterPro" id="IPR006652">
    <property type="entry name" value="Kelch_1"/>
</dbReference>
<dbReference type="Proteomes" id="UP000018468">
    <property type="component" value="Linkage group LG19"/>
</dbReference>
<dbReference type="Pfam" id="PF01344">
    <property type="entry name" value="Kelch_1"/>
    <property type="match status" value="1"/>
</dbReference>
<dbReference type="SMART" id="SM00612">
    <property type="entry name" value="Kelch"/>
    <property type="match status" value="3"/>
</dbReference>
<dbReference type="PIRSF" id="PIRSF037037">
    <property type="entry name" value="Kelch-like_protein_gigaxonin"/>
    <property type="match status" value="1"/>
</dbReference>
<dbReference type="OMA" id="WVRIYEC"/>
<dbReference type="Gene3D" id="2.120.10.80">
    <property type="entry name" value="Kelch-type beta propeller"/>
    <property type="match status" value="1"/>
</dbReference>
<dbReference type="InterPro" id="IPR011705">
    <property type="entry name" value="BACK"/>
</dbReference>
<dbReference type="Bgee" id="ENSLOCG00000004375">
    <property type="expression patterns" value="Expressed in muscle tissue and 4 other cell types or tissues"/>
</dbReference>
<dbReference type="InParanoid" id="W5MA14"/>
<dbReference type="GO" id="GO:0005737">
    <property type="term" value="C:cytoplasm"/>
    <property type="evidence" value="ECO:0000318"/>
    <property type="project" value="GO_Central"/>
</dbReference>
<keyword evidence="1" id="KW-0880">Kelch repeat</keyword>
<dbReference type="SMART" id="SM00225">
    <property type="entry name" value="BTB"/>
    <property type="match status" value="1"/>
</dbReference>
<organism evidence="4 5">
    <name type="scientific">Lepisosteus oculatus</name>
    <name type="common">Spotted gar</name>
    <dbReference type="NCBI Taxonomy" id="7918"/>
    <lineage>
        <taxon>Eukaryota</taxon>
        <taxon>Metazoa</taxon>
        <taxon>Chordata</taxon>
        <taxon>Craniata</taxon>
        <taxon>Vertebrata</taxon>
        <taxon>Euteleostomi</taxon>
        <taxon>Actinopterygii</taxon>
        <taxon>Neopterygii</taxon>
        <taxon>Holostei</taxon>
        <taxon>Semionotiformes</taxon>
        <taxon>Lepisosteidae</taxon>
        <taxon>Lepisosteus</taxon>
    </lineage>
</organism>
<dbReference type="STRING" id="7918.ENSLOCP00000005223"/>
<dbReference type="InterPro" id="IPR011333">
    <property type="entry name" value="SKP1/BTB/POZ_sf"/>
</dbReference>
<dbReference type="SUPFAM" id="SSF54695">
    <property type="entry name" value="POZ domain"/>
    <property type="match status" value="1"/>
</dbReference>
<dbReference type="GeneTree" id="ENSGT00940000155273"/>
<evidence type="ECO:0000256" key="1">
    <source>
        <dbReference type="ARBA" id="ARBA00022441"/>
    </source>
</evidence>
<name>W5MA14_LEPOC</name>
<dbReference type="Ensembl" id="ENSLOCT00000005231.1">
    <property type="protein sequence ID" value="ENSLOCP00000005223.1"/>
    <property type="gene ID" value="ENSLOCG00000004375.1"/>
</dbReference>
<reference evidence="4" key="3">
    <citation type="submission" date="2025-09" db="UniProtKB">
        <authorList>
            <consortium name="Ensembl"/>
        </authorList>
    </citation>
    <scope>IDENTIFICATION</scope>
</reference>
<dbReference type="EMBL" id="AHAT01011117">
    <property type="status" value="NOT_ANNOTATED_CDS"/>
    <property type="molecule type" value="Genomic_DNA"/>
</dbReference>
<dbReference type="GO" id="GO:0043161">
    <property type="term" value="P:proteasome-mediated ubiquitin-dependent protein catabolic process"/>
    <property type="evidence" value="ECO:0000318"/>
    <property type="project" value="GO_Central"/>
</dbReference>
<proteinExistence type="predicted"/>
<reference evidence="5" key="1">
    <citation type="submission" date="2011-12" db="EMBL/GenBank/DDBJ databases">
        <title>The Draft Genome of Lepisosteus oculatus.</title>
        <authorList>
            <consortium name="The Broad Institute Genome Assembly &amp; Analysis Group"/>
            <consortium name="Computational R&amp;D Group"/>
            <consortium name="and Sequencing Platform"/>
            <person name="Di Palma F."/>
            <person name="Alfoldi J."/>
            <person name="Johnson J."/>
            <person name="Berlin A."/>
            <person name="Gnerre S."/>
            <person name="Jaffe D."/>
            <person name="MacCallum I."/>
            <person name="Young S."/>
            <person name="Walker B.J."/>
            <person name="Lander E.S."/>
            <person name="Lindblad-Toh K."/>
        </authorList>
    </citation>
    <scope>NUCLEOTIDE SEQUENCE [LARGE SCALE GENOMIC DNA]</scope>
</reference>
<evidence type="ECO:0000313" key="5">
    <source>
        <dbReference type="Proteomes" id="UP000018468"/>
    </source>
</evidence>
<dbReference type="PROSITE" id="PS50097">
    <property type="entry name" value="BTB"/>
    <property type="match status" value="1"/>
</dbReference>
<dbReference type="InterPro" id="IPR015915">
    <property type="entry name" value="Kelch-typ_b-propeller"/>
</dbReference>
<dbReference type="Gene3D" id="1.25.40.420">
    <property type="match status" value="1"/>
</dbReference>
<accession>W5MA14</accession>
<dbReference type="Pfam" id="PF00651">
    <property type="entry name" value="BTB"/>
    <property type="match status" value="1"/>
</dbReference>
<evidence type="ECO:0000313" key="4">
    <source>
        <dbReference type="Ensembl" id="ENSLOCP00000005223.1"/>
    </source>
</evidence>
<dbReference type="InterPro" id="IPR017096">
    <property type="entry name" value="BTB-kelch_protein"/>
</dbReference>
<sequence>SAMTACGQQEQEACGLSSPAVAQQEVGSVSPASTCAVQEPGEEAEPDTVLQVGSEVFRVDRQQLAGVSPYFRALFYGGGRESTEERIEIRGVGLAEFRALMGFVQTSRLPLDRQNVLGILETADFLQLEKARMLCCKFLERELHLSNCLGMMAYAWQLGCLELYRAARGVALTHLPALACEEDFLYLSKESVADLLSSDDLFLPREDLAFEVILRWATVDPSREADFLELAGHVRPECLTLSYLGELLASVKGSDPRARLICKLDAQPPPRWTALGSAPRKRARETLFVLGGPHDRGKQALYQFHPRSGMWQPCAPLQRKNLTQYAVGAVGGSVVVTGGYFLDEVVWYSVDWVHVFLCAEGRWVEGPPLLKSRHSHCAVGRGEELFVLGGSMDAGPVADVERLLMGEPSWRSCSPMVRAVERAAAVSMGPCIYVACGLDENGDVYSGIQRYHVLTDQWDVVSYSPLPRYDLLATVLNGALYLFGGKALRLDVETDEWTVLEEVCLDRKFYTGCSAVTGQVYLLGERRGNRALPNMVLLDPYTDTCMEIEDALPCPLPIHGCVTVRVTD</sequence>
<reference evidence="4" key="2">
    <citation type="submission" date="2025-08" db="UniProtKB">
        <authorList>
            <consortium name="Ensembl"/>
        </authorList>
    </citation>
    <scope>IDENTIFICATION</scope>
</reference>
<dbReference type="SMART" id="SM00875">
    <property type="entry name" value="BACK"/>
    <property type="match status" value="1"/>
</dbReference>
<dbReference type="eggNOG" id="KOG4441">
    <property type="taxonomic scope" value="Eukaryota"/>
</dbReference>
<keyword evidence="2" id="KW-0677">Repeat</keyword>
<dbReference type="PANTHER" id="PTHR45632:SF3">
    <property type="entry name" value="KELCH-LIKE PROTEIN 32"/>
    <property type="match status" value="1"/>
</dbReference>